<dbReference type="EMBL" id="AEYP01057366">
    <property type="status" value="NOT_ANNOTATED_CDS"/>
    <property type="molecule type" value="Genomic_DNA"/>
</dbReference>
<dbReference type="AlphaFoldDB" id="M3Y3N8"/>
<accession>M3Y3N8</accession>
<reference evidence="1" key="1">
    <citation type="submission" date="2024-06" db="UniProtKB">
        <authorList>
            <consortium name="Ensembl"/>
        </authorList>
    </citation>
    <scope>IDENTIFICATION</scope>
</reference>
<dbReference type="Ensembl" id="ENSMPUT00000006044.1">
    <property type="protein sequence ID" value="ENSMPUP00000005939.1"/>
    <property type="gene ID" value="ENSMPUG00000005991.1"/>
</dbReference>
<dbReference type="InParanoid" id="M3Y3N8"/>
<name>M3Y3N8_MUSPF</name>
<dbReference type="EMBL" id="AEYP01057365">
    <property type="status" value="NOT_ANNOTATED_CDS"/>
    <property type="molecule type" value="Genomic_DNA"/>
</dbReference>
<protein>
    <submittedName>
        <fullName evidence="1">Uncharacterized protein</fullName>
    </submittedName>
</protein>
<organism evidence="1">
    <name type="scientific">Mustela putorius furo</name>
    <name type="common">European domestic ferret</name>
    <name type="synonym">Mustela furo</name>
    <dbReference type="NCBI Taxonomy" id="9669"/>
    <lineage>
        <taxon>Eukaryota</taxon>
        <taxon>Metazoa</taxon>
        <taxon>Chordata</taxon>
        <taxon>Craniata</taxon>
        <taxon>Vertebrata</taxon>
        <taxon>Euteleostomi</taxon>
        <taxon>Mammalia</taxon>
        <taxon>Eutheria</taxon>
        <taxon>Laurasiatheria</taxon>
        <taxon>Carnivora</taxon>
        <taxon>Caniformia</taxon>
        <taxon>Musteloidea</taxon>
        <taxon>Mustelidae</taxon>
        <taxon>Mustelinae</taxon>
        <taxon>Mustela</taxon>
    </lineage>
</organism>
<dbReference type="HOGENOM" id="CLU_2849098_0_0_1"/>
<proteinExistence type="predicted"/>
<evidence type="ECO:0000313" key="1">
    <source>
        <dbReference type="Ensembl" id="ENSMPUP00000005939.1"/>
    </source>
</evidence>
<sequence length="65" mass="7381">MKSWQQQHAMEKPQERLWPMFSSCCLLTQPGASLQDSPRCGCPSSWDRPPAKMLPPLCSFDLLAM</sequence>